<evidence type="ECO:0000256" key="4">
    <source>
        <dbReference type="ARBA" id="ARBA00022862"/>
    </source>
</evidence>
<evidence type="ECO:0000256" key="10">
    <source>
        <dbReference type="ARBA" id="ARBA00049091"/>
    </source>
</evidence>
<dbReference type="GO" id="GO:0008379">
    <property type="term" value="F:thioredoxin peroxidase activity"/>
    <property type="evidence" value="ECO:0007669"/>
    <property type="project" value="TreeGrafter"/>
</dbReference>
<dbReference type="PIRSF" id="PIRSF000239">
    <property type="entry name" value="AHPC"/>
    <property type="match status" value="1"/>
</dbReference>
<dbReference type="Pfam" id="PF00578">
    <property type="entry name" value="AhpC-TSA"/>
    <property type="match status" value="1"/>
</dbReference>
<dbReference type="InterPro" id="IPR050924">
    <property type="entry name" value="Peroxiredoxin_BCP/PrxQ"/>
</dbReference>
<dbReference type="InterPro" id="IPR036249">
    <property type="entry name" value="Thioredoxin-like_sf"/>
</dbReference>
<evidence type="ECO:0000256" key="2">
    <source>
        <dbReference type="ARBA" id="ARBA00013017"/>
    </source>
</evidence>
<evidence type="ECO:0000256" key="12">
    <source>
        <dbReference type="SAM" id="MobiDB-lite"/>
    </source>
</evidence>
<dbReference type="GO" id="GO:0005737">
    <property type="term" value="C:cytoplasm"/>
    <property type="evidence" value="ECO:0007669"/>
    <property type="project" value="TreeGrafter"/>
</dbReference>
<keyword evidence="5" id="KW-0560">Oxidoreductase</keyword>
<dbReference type="GO" id="GO:0034599">
    <property type="term" value="P:cellular response to oxidative stress"/>
    <property type="evidence" value="ECO:0007669"/>
    <property type="project" value="TreeGrafter"/>
</dbReference>
<dbReference type="RefSeq" id="WP_179920836.1">
    <property type="nucleotide sequence ID" value="NZ_CP058909.1"/>
</dbReference>
<evidence type="ECO:0000256" key="6">
    <source>
        <dbReference type="ARBA" id="ARBA00023157"/>
    </source>
</evidence>
<proteinExistence type="inferred from homology"/>
<name>A0A7D5P580_9EURY</name>
<reference evidence="14 15" key="1">
    <citation type="submission" date="2020-07" db="EMBL/GenBank/DDBJ databases">
        <title>Halosimplex litoreum sp. nov. and Halosimplex rubrum sp. nov., isolated from different salt environments.</title>
        <authorList>
            <person name="Cui H."/>
        </authorList>
    </citation>
    <scope>NUCLEOTIDE SEQUENCE [LARGE SCALE GENOMIC DNA]</scope>
    <source>
        <strain evidence="14 15">R2</strain>
    </source>
</reference>
<dbReference type="PANTHER" id="PTHR42801">
    <property type="entry name" value="THIOREDOXIN-DEPENDENT PEROXIDE REDUCTASE"/>
    <property type="match status" value="1"/>
</dbReference>
<comment type="similarity">
    <text evidence="9">Belongs to the peroxiredoxin family. BCP/PrxQ subfamily.</text>
</comment>
<feature type="domain" description="Thioredoxin" evidence="13">
    <location>
        <begin position="3"/>
        <end position="143"/>
    </location>
</feature>
<evidence type="ECO:0000256" key="9">
    <source>
        <dbReference type="ARBA" id="ARBA00038489"/>
    </source>
</evidence>
<dbReference type="GeneID" id="56081912"/>
<feature type="active site" description="Cysteine sulfenic acid (-SOH) intermediate; for peroxidase activity" evidence="11">
    <location>
        <position position="43"/>
    </location>
</feature>
<dbReference type="PANTHER" id="PTHR42801:SF4">
    <property type="entry name" value="AHPC_TSA FAMILY PROTEIN"/>
    <property type="match status" value="1"/>
</dbReference>
<dbReference type="InterPro" id="IPR024706">
    <property type="entry name" value="Peroxiredoxin_AhpC-typ"/>
</dbReference>
<comment type="catalytic activity">
    <reaction evidence="10">
        <text>a hydroperoxide + [thioredoxin]-dithiol = an alcohol + [thioredoxin]-disulfide + H2O</text>
        <dbReference type="Rhea" id="RHEA:62620"/>
        <dbReference type="Rhea" id="RHEA-COMP:10698"/>
        <dbReference type="Rhea" id="RHEA-COMP:10700"/>
        <dbReference type="ChEBI" id="CHEBI:15377"/>
        <dbReference type="ChEBI" id="CHEBI:29950"/>
        <dbReference type="ChEBI" id="CHEBI:30879"/>
        <dbReference type="ChEBI" id="CHEBI:35924"/>
        <dbReference type="ChEBI" id="CHEBI:50058"/>
        <dbReference type="EC" id="1.11.1.24"/>
    </reaction>
</comment>
<keyword evidence="6" id="KW-1015">Disulfide bond</keyword>
<evidence type="ECO:0000256" key="11">
    <source>
        <dbReference type="PIRSR" id="PIRSR000239-1"/>
    </source>
</evidence>
<evidence type="ECO:0000256" key="5">
    <source>
        <dbReference type="ARBA" id="ARBA00023002"/>
    </source>
</evidence>
<evidence type="ECO:0000259" key="13">
    <source>
        <dbReference type="PROSITE" id="PS51352"/>
    </source>
</evidence>
<evidence type="ECO:0000313" key="14">
    <source>
        <dbReference type="EMBL" id="QLH81023.1"/>
    </source>
</evidence>
<dbReference type="OrthoDB" id="145578at2157"/>
<dbReference type="InterPro" id="IPR000866">
    <property type="entry name" value="AhpC/TSA"/>
</dbReference>
<keyword evidence="7" id="KW-0676">Redox-active center</keyword>
<dbReference type="Gene3D" id="3.40.30.10">
    <property type="entry name" value="Glutaredoxin"/>
    <property type="match status" value="1"/>
</dbReference>
<dbReference type="GO" id="GO:0045454">
    <property type="term" value="P:cell redox homeostasis"/>
    <property type="evidence" value="ECO:0007669"/>
    <property type="project" value="TreeGrafter"/>
</dbReference>
<dbReference type="CDD" id="cd03017">
    <property type="entry name" value="PRX_BCP"/>
    <property type="match status" value="1"/>
</dbReference>
<accession>A0A7D5P580</accession>
<evidence type="ECO:0000256" key="3">
    <source>
        <dbReference type="ARBA" id="ARBA00022559"/>
    </source>
</evidence>
<keyword evidence="15" id="KW-1185">Reference proteome</keyword>
<gene>
    <name evidence="14" type="ORF">HZS54_04945</name>
</gene>
<dbReference type="EC" id="1.11.1.24" evidence="2"/>
<evidence type="ECO:0000256" key="1">
    <source>
        <dbReference type="ARBA" id="ARBA00011245"/>
    </source>
</evidence>
<dbReference type="AlphaFoldDB" id="A0A7D5P580"/>
<dbReference type="PROSITE" id="PS51352">
    <property type="entry name" value="THIOREDOXIN_2"/>
    <property type="match status" value="1"/>
</dbReference>
<evidence type="ECO:0000256" key="8">
    <source>
        <dbReference type="ARBA" id="ARBA00032824"/>
    </source>
</evidence>
<comment type="subunit">
    <text evidence="1">Monomer.</text>
</comment>
<keyword evidence="3" id="KW-0575">Peroxidase</keyword>
<dbReference type="SUPFAM" id="SSF52833">
    <property type="entry name" value="Thioredoxin-like"/>
    <property type="match status" value="1"/>
</dbReference>
<keyword evidence="4" id="KW-0049">Antioxidant</keyword>
<organism evidence="14 15">
    <name type="scientific">Halosimplex pelagicum</name>
    <dbReference type="NCBI Taxonomy" id="869886"/>
    <lineage>
        <taxon>Archaea</taxon>
        <taxon>Methanobacteriati</taxon>
        <taxon>Methanobacteriota</taxon>
        <taxon>Stenosarchaea group</taxon>
        <taxon>Halobacteria</taxon>
        <taxon>Halobacteriales</taxon>
        <taxon>Haloarculaceae</taxon>
        <taxon>Halosimplex</taxon>
    </lineage>
</organism>
<feature type="region of interest" description="Disordered" evidence="12">
    <location>
        <begin position="1"/>
        <end position="23"/>
    </location>
</feature>
<dbReference type="Proteomes" id="UP000509346">
    <property type="component" value="Chromosome"/>
</dbReference>
<dbReference type="InterPro" id="IPR013766">
    <property type="entry name" value="Thioredoxin_domain"/>
</dbReference>
<protein>
    <recommendedName>
        <fullName evidence="2">thioredoxin-dependent peroxiredoxin</fullName>
        <ecNumber evidence="2">1.11.1.24</ecNumber>
    </recommendedName>
    <alternativeName>
        <fullName evidence="8">Thioredoxin peroxidase</fullName>
    </alternativeName>
</protein>
<sequence length="151" mass="16023">MALEPGDPAPEVAAPNQDGETVEPDWAGVSVVYFYPKDDTPGCTTEAEQFQTELGTYRDAGVTVYGVSVDGVDSHADFADEYGIEFDLLADPDGEVVDAFDVERSRGVASRTTFVVVDGSVQATYTGVDPEGHARNVLADLVETGVVSIED</sequence>
<evidence type="ECO:0000256" key="7">
    <source>
        <dbReference type="ARBA" id="ARBA00023284"/>
    </source>
</evidence>
<dbReference type="EMBL" id="CP058909">
    <property type="protein sequence ID" value="QLH81023.1"/>
    <property type="molecule type" value="Genomic_DNA"/>
</dbReference>
<dbReference type="KEGG" id="hpel:HZS54_04945"/>
<evidence type="ECO:0000313" key="15">
    <source>
        <dbReference type="Proteomes" id="UP000509346"/>
    </source>
</evidence>